<comment type="caution">
    <text evidence="1">The sequence shown here is derived from an EMBL/GenBank/DDBJ whole genome shotgun (WGS) entry which is preliminary data.</text>
</comment>
<protein>
    <submittedName>
        <fullName evidence="1">Uncharacterized protein</fullName>
    </submittedName>
</protein>
<accession>A0A2M7G1R7</accession>
<sequence length="109" mass="12339">MTSAICYQNNQVWGSNGCIEDILIKLIKYSPENSLLLQWSLEHYRLFFSGICCDLSEILTDAASILEWQETIQQALDDLKTSSGWTALGLLWIDENREALCRIAEAPPT</sequence>
<evidence type="ECO:0000313" key="2">
    <source>
        <dbReference type="Proteomes" id="UP000231019"/>
    </source>
</evidence>
<dbReference type="AlphaFoldDB" id="A0A2M7G1R7"/>
<reference evidence="1 2" key="1">
    <citation type="submission" date="2017-09" db="EMBL/GenBank/DDBJ databases">
        <title>Depth-based differentiation of microbial function through sediment-hosted aquifers and enrichment of novel symbionts in the deep terrestrial subsurface.</title>
        <authorList>
            <person name="Probst A.J."/>
            <person name="Ladd B."/>
            <person name="Jarett J.K."/>
            <person name="Geller-Mcgrath D.E."/>
            <person name="Sieber C.M."/>
            <person name="Emerson J.B."/>
            <person name="Anantharaman K."/>
            <person name="Thomas B.C."/>
            <person name="Malmstrom R."/>
            <person name="Stieglmeier M."/>
            <person name="Klingl A."/>
            <person name="Woyke T."/>
            <person name="Ryan C.M."/>
            <person name="Banfield J.F."/>
        </authorList>
    </citation>
    <scope>NUCLEOTIDE SEQUENCE [LARGE SCALE GENOMIC DNA]</scope>
    <source>
        <strain evidence="1">CG17_big_fil_post_rev_8_21_14_2_50_48_46</strain>
    </source>
</reference>
<gene>
    <name evidence="1" type="ORF">COW36_17850</name>
</gene>
<evidence type="ECO:0000313" key="1">
    <source>
        <dbReference type="EMBL" id="PIW15280.1"/>
    </source>
</evidence>
<proteinExistence type="predicted"/>
<dbReference type="Proteomes" id="UP000231019">
    <property type="component" value="Unassembled WGS sequence"/>
</dbReference>
<dbReference type="EMBL" id="PFFQ01000053">
    <property type="protein sequence ID" value="PIW15280.1"/>
    <property type="molecule type" value="Genomic_DNA"/>
</dbReference>
<name>A0A2M7G1R7_9BACT</name>
<organism evidence="1 2">
    <name type="scientific">bacterium (Candidatus Blackallbacteria) CG17_big_fil_post_rev_8_21_14_2_50_48_46</name>
    <dbReference type="NCBI Taxonomy" id="2014261"/>
    <lineage>
        <taxon>Bacteria</taxon>
        <taxon>Candidatus Blackallbacteria</taxon>
    </lineage>
</organism>